<dbReference type="PROSITE" id="PS51892">
    <property type="entry name" value="SUBTILASE"/>
    <property type="match status" value="1"/>
</dbReference>
<keyword evidence="2" id="KW-0645">Protease</keyword>
<keyword evidence="4" id="KW-0378">Hydrolase</keyword>
<comment type="caution">
    <text evidence="7">Lacks conserved residue(s) required for the propagation of feature annotation.</text>
</comment>
<protein>
    <submittedName>
        <fullName evidence="12">Uncharacterized protein</fullName>
    </submittedName>
</protein>
<feature type="signal peptide" evidence="8">
    <location>
        <begin position="1"/>
        <end position="25"/>
    </location>
</feature>
<dbReference type="Pfam" id="PF05922">
    <property type="entry name" value="Inhibitor_I9"/>
    <property type="match status" value="1"/>
</dbReference>
<dbReference type="Gene3D" id="3.40.50.200">
    <property type="entry name" value="Peptidase S8/S53 domain"/>
    <property type="match status" value="2"/>
</dbReference>
<dbReference type="InterPro" id="IPR034197">
    <property type="entry name" value="Peptidases_S8_3"/>
</dbReference>
<dbReference type="InterPro" id="IPR000209">
    <property type="entry name" value="Peptidase_S8/S53_dom"/>
</dbReference>
<dbReference type="InterPro" id="IPR022398">
    <property type="entry name" value="Peptidase_S8_His-AS"/>
</dbReference>
<dbReference type="GO" id="GO:0006508">
    <property type="term" value="P:proteolysis"/>
    <property type="evidence" value="ECO:0007669"/>
    <property type="project" value="UniProtKB-KW"/>
</dbReference>
<dbReference type="InterPro" id="IPR010259">
    <property type="entry name" value="S8pro/Inhibitor_I9"/>
</dbReference>
<dbReference type="Pfam" id="PF17766">
    <property type="entry name" value="fn3_6"/>
    <property type="match status" value="1"/>
</dbReference>
<dbReference type="EMBL" id="LR999456">
    <property type="protein sequence ID" value="CAE6131411.1"/>
    <property type="molecule type" value="Genomic_DNA"/>
</dbReference>
<dbReference type="AlphaFoldDB" id="A0A8S2AWY5"/>
<keyword evidence="6" id="KW-0325">Glycoprotein</keyword>
<dbReference type="InterPro" id="IPR015500">
    <property type="entry name" value="Peptidase_S8_subtilisin-rel"/>
</dbReference>
<evidence type="ECO:0000256" key="7">
    <source>
        <dbReference type="PROSITE-ProRule" id="PRU01240"/>
    </source>
</evidence>
<evidence type="ECO:0000256" key="3">
    <source>
        <dbReference type="ARBA" id="ARBA00022729"/>
    </source>
</evidence>
<proteinExistence type="inferred from homology"/>
<evidence type="ECO:0000256" key="8">
    <source>
        <dbReference type="SAM" id="SignalP"/>
    </source>
</evidence>
<dbReference type="InterPro" id="IPR041469">
    <property type="entry name" value="Subtilisin-like_FN3"/>
</dbReference>
<dbReference type="CDD" id="cd02120">
    <property type="entry name" value="PA_subtilisin_like"/>
    <property type="match status" value="1"/>
</dbReference>
<evidence type="ECO:0000313" key="12">
    <source>
        <dbReference type="EMBL" id="CAE6131411.1"/>
    </source>
</evidence>
<dbReference type="FunFam" id="3.50.30.30:FF:000005">
    <property type="entry name" value="subtilisin-like protease SBT1.5"/>
    <property type="match status" value="1"/>
</dbReference>
<dbReference type="Gene3D" id="2.60.40.2310">
    <property type="match status" value="1"/>
</dbReference>
<gene>
    <name evidence="12" type="ORF">AARE701A_LOCUS16623</name>
</gene>
<reference evidence="12" key="1">
    <citation type="submission" date="2021-01" db="EMBL/GenBank/DDBJ databases">
        <authorList>
            <person name="Bezrukov I."/>
        </authorList>
    </citation>
    <scope>NUCLEOTIDE SEQUENCE</scope>
</reference>
<evidence type="ECO:0000259" key="9">
    <source>
        <dbReference type="Pfam" id="PF00082"/>
    </source>
</evidence>
<dbReference type="InterPro" id="IPR036852">
    <property type="entry name" value="Peptidase_S8/S53_dom_sf"/>
</dbReference>
<sequence>MSKTIILLALFLSIVLNVQNSFVVAESKVYIVYLGEKEHDNPESVTESHHQILWSLLGSKEAVLDSIVYSYRHGFSGFAAKLTDSQAQQISELPEVVQVIPNTLYEMTTTRTWDYLGISPGNSDSLLQKANMGYQVIVGVLDTGVWPESEMFNDKGYGPIPSRWKGGCESGDLFNGSIHCNRKLIGAKYFVDANNAEFGVLNKTENPDYLSPRDINGHGTHVASTIGGSFLPNVSYLGLGRGTARGGAPGVHIAVYKVCWLQRGCSGADVLKAMDEAIHDGVDILSLSLQTSVPLYPETDSRELTSVGAFHAVAKGIPVVAAAGNAGPTAQTISNVAPWVLTVAATTQDRSFPTAITLGNNITILGQAIFAGPELGFVSLTYPEFSGDCEKLSSNPNSAMQGKVVLCFTASKPSSAAITTVRNAGGLGLIIARNPTHLLSPTRNFPYVSVDFELGTDILYYIRSTRSPIVNIQASRTFFGQSVSTKVATFSSRGPNSVSPAILKPDIAAPGVVVLLKSLHPDWSPSAIKSAIVTTAWRTDPSGEPIFADGSSRKLADPFDYGGGLINPEKAVKPGLIYDMTTDDYVMYMCSVDYSDISISRVLGKTTVCPNPKPSVLDLNLPSITIPNLRGEVTLTRTVTNVGPVNSVYKVVIDPPTGVNVAVTPTELVFDSTTTKRSFTVRVSTTHKVNTGYYFGSLTWTDNLHNVAIPVSVRTQILQRYYDEN</sequence>
<dbReference type="InterPro" id="IPR045051">
    <property type="entry name" value="SBT"/>
</dbReference>
<organism evidence="12 13">
    <name type="scientific">Arabidopsis arenosa</name>
    <name type="common">Sand rock-cress</name>
    <name type="synonym">Cardaminopsis arenosa</name>
    <dbReference type="NCBI Taxonomy" id="38785"/>
    <lineage>
        <taxon>Eukaryota</taxon>
        <taxon>Viridiplantae</taxon>
        <taxon>Streptophyta</taxon>
        <taxon>Embryophyta</taxon>
        <taxon>Tracheophyta</taxon>
        <taxon>Spermatophyta</taxon>
        <taxon>Magnoliopsida</taxon>
        <taxon>eudicotyledons</taxon>
        <taxon>Gunneridae</taxon>
        <taxon>Pentapetalae</taxon>
        <taxon>rosids</taxon>
        <taxon>malvids</taxon>
        <taxon>Brassicales</taxon>
        <taxon>Brassicaceae</taxon>
        <taxon>Camelineae</taxon>
        <taxon>Arabidopsis</taxon>
    </lineage>
</organism>
<comment type="similarity">
    <text evidence="1 7">Belongs to the peptidase S8 family.</text>
</comment>
<dbReference type="Proteomes" id="UP000682877">
    <property type="component" value="Chromosome 6"/>
</dbReference>
<feature type="domain" description="Subtilisin-like protease fibronectin type-III" evidence="11">
    <location>
        <begin position="618"/>
        <end position="713"/>
    </location>
</feature>
<evidence type="ECO:0000259" key="11">
    <source>
        <dbReference type="Pfam" id="PF17766"/>
    </source>
</evidence>
<dbReference type="PRINTS" id="PR00723">
    <property type="entry name" value="SUBTILISIN"/>
</dbReference>
<evidence type="ECO:0000256" key="1">
    <source>
        <dbReference type="ARBA" id="ARBA00011073"/>
    </source>
</evidence>
<dbReference type="SUPFAM" id="SSF52743">
    <property type="entry name" value="Subtilisin-like"/>
    <property type="match status" value="1"/>
</dbReference>
<keyword evidence="3 8" id="KW-0732">Signal</keyword>
<dbReference type="FunFam" id="2.60.40.2310:FF:000001">
    <property type="entry name" value="Subtilisin-like protease SBT1.5"/>
    <property type="match status" value="1"/>
</dbReference>
<accession>A0A8S2AWY5</accession>
<evidence type="ECO:0000259" key="10">
    <source>
        <dbReference type="Pfam" id="PF05922"/>
    </source>
</evidence>
<dbReference type="InterPro" id="IPR037045">
    <property type="entry name" value="S8pro/Inhibitor_I9_sf"/>
</dbReference>
<dbReference type="CDD" id="cd04852">
    <property type="entry name" value="Peptidases_S8_3"/>
    <property type="match status" value="1"/>
</dbReference>
<dbReference type="FunFam" id="3.30.70.80:FF:000002">
    <property type="entry name" value="Subtilisin-like protease SBT5.3"/>
    <property type="match status" value="1"/>
</dbReference>
<dbReference type="PROSITE" id="PS00137">
    <property type="entry name" value="SUBTILASE_HIS"/>
    <property type="match status" value="1"/>
</dbReference>
<evidence type="ECO:0000256" key="5">
    <source>
        <dbReference type="ARBA" id="ARBA00022825"/>
    </source>
</evidence>
<keyword evidence="5" id="KW-0720">Serine protease</keyword>
<evidence type="ECO:0000256" key="2">
    <source>
        <dbReference type="ARBA" id="ARBA00022670"/>
    </source>
</evidence>
<feature type="domain" description="Inhibitor I9" evidence="10">
    <location>
        <begin position="29"/>
        <end position="107"/>
    </location>
</feature>
<evidence type="ECO:0000256" key="6">
    <source>
        <dbReference type="ARBA" id="ARBA00023180"/>
    </source>
</evidence>
<dbReference type="GO" id="GO:0004252">
    <property type="term" value="F:serine-type endopeptidase activity"/>
    <property type="evidence" value="ECO:0007669"/>
    <property type="project" value="InterPro"/>
</dbReference>
<keyword evidence="13" id="KW-1185">Reference proteome</keyword>
<dbReference type="Pfam" id="PF00082">
    <property type="entry name" value="Peptidase_S8"/>
    <property type="match status" value="1"/>
</dbReference>
<evidence type="ECO:0000313" key="13">
    <source>
        <dbReference type="Proteomes" id="UP000682877"/>
    </source>
</evidence>
<name>A0A8S2AWY5_ARAAE</name>
<dbReference type="FunFam" id="3.40.50.200:FF:000006">
    <property type="entry name" value="Subtilisin-like protease SBT1.5"/>
    <property type="match status" value="1"/>
</dbReference>
<feature type="chain" id="PRO_5035778358" evidence="8">
    <location>
        <begin position="26"/>
        <end position="725"/>
    </location>
</feature>
<feature type="domain" description="Peptidase S8/S53" evidence="9">
    <location>
        <begin position="135"/>
        <end position="511"/>
    </location>
</feature>
<evidence type="ECO:0000256" key="4">
    <source>
        <dbReference type="ARBA" id="ARBA00022801"/>
    </source>
</evidence>
<dbReference type="PANTHER" id="PTHR10795">
    <property type="entry name" value="PROPROTEIN CONVERTASE SUBTILISIN/KEXIN"/>
    <property type="match status" value="1"/>
</dbReference>
<dbReference type="Gene3D" id="3.30.70.80">
    <property type="entry name" value="Peptidase S8 propeptide/proteinase inhibitor I9"/>
    <property type="match status" value="1"/>
</dbReference>